<gene>
    <name evidence="11" type="ORF">ZEAMMB73_Zm00001d014782</name>
</gene>
<evidence type="ECO:0000256" key="7">
    <source>
        <dbReference type="ARBA" id="ARBA00023326"/>
    </source>
</evidence>
<keyword evidence="6 8" id="KW-0326">Glycosidase</keyword>
<dbReference type="InterPro" id="IPR018221">
    <property type="entry name" value="Glyco_hydro_9_His_AS"/>
</dbReference>
<dbReference type="EC" id="3.2.1.4" evidence="9"/>
<accession>A0A1D6GWB3</accession>
<evidence type="ECO:0000256" key="9">
    <source>
        <dbReference type="RuleBase" id="RU361166"/>
    </source>
</evidence>
<dbReference type="Gene3D" id="1.50.10.10">
    <property type="match status" value="1"/>
</dbReference>
<dbReference type="GO" id="GO:0030245">
    <property type="term" value="P:cellulose catabolic process"/>
    <property type="evidence" value="ECO:0007669"/>
    <property type="project" value="UniProtKB-KW"/>
</dbReference>
<proteinExistence type="inferred from homology"/>
<comment type="similarity">
    <text evidence="2 8 9">Belongs to the glycosyl hydrolase 9 (cellulase E) family.</text>
</comment>
<dbReference type="ExpressionAtlas" id="A0A1D6GWB3">
    <property type="expression patterns" value="baseline and differential"/>
</dbReference>
<feature type="active site" evidence="8">
    <location>
        <position position="83"/>
    </location>
</feature>
<evidence type="ECO:0000256" key="5">
    <source>
        <dbReference type="ARBA" id="ARBA00023277"/>
    </source>
</evidence>
<feature type="signal peptide" evidence="9">
    <location>
        <begin position="1"/>
        <end position="28"/>
    </location>
</feature>
<dbReference type="EMBL" id="CM000781">
    <property type="protein sequence ID" value="AQK67169.1"/>
    <property type="molecule type" value="Genomic_DNA"/>
</dbReference>
<dbReference type="GO" id="GO:0008810">
    <property type="term" value="F:cellulase activity"/>
    <property type="evidence" value="ECO:0007669"/>
    <property type="project" value="UniProtKB-EC"/>
</dbReference>
<organism evidence="11">
    <name type="scientific">Zea mays</name>
    <name type="common">Maize</name>
    <dbReference type="NCBI Taxonomy" id="4577"/>
    <lineage>
        <taxon>Eukaryota</taxon>
        <taxon>Viridiplantae</taxon>
        <taxon>Streptophyta</taxon>
        <taxon>Embryophyta</taxon>
        <taxon>Tracheophyta</taxon>
        <taxon>Spermatophyta</taxon>
        <taxon>Magnoliopsida</taxon>
        <taxon>Liliopsida</taxon>
        <taxon>Poales</taxon>
        <taxon>Poaceae</taxon>
        <taxon>PACMAD clade</taxon>
        <taxon>Panicoideae</taxon>
        <taxon>Andropogonodae</taxon>
        <taxon>Andropogoneae</taxon>
        <taxon>Tripsacinae</taxon>
        <taxon>Zea</taxon>
    </lineage>
</organism>
<feature type="chain" id="PRO_5011173484" description="Endoglucanase" evidence="9">
    <location>
        <begin position="29"/>
        <end position="165"/>
    </location>
</feature>
<evidence type="ECO:0000259" key="10">
    <source>
        <dbReference type="Pfam" id="PF00759"/>
    </source>
</evidence>
<dbReference type="InterPro" id="IPR008928">
    <property type="entry name" value="6-hairpin_glycosidase_sf"/>
</dbReference>
<comment type="catalytic activity">
    <reaction evidence="1 9">
        <text>Endohydrolysis of (1-&gt;4)-beta-D-glucosidic linkages in cellulose, lichenin and cereal beta-D-glucans.</text>
        <dbReference type="EC" id="3.2.1.4"/>
    </reaction>
</comment>
<dbReference type="SUPFAM" id="SSF48208">
    <property type="entry name" value="Six-hairpin glycosidases"/>
    <property type="match status" value="1"/>
</dbReference>
<dbReference type="AlphaFoldDB" id="A0A1D6GWB3"/>
<dbReference type="Pfam" id="PF00759">
    <property type="entry name" value="Glyco_hydro_9"/>
    <property type="match status" value="1"/>
</dbReference>
<keyword evidence="7 8" id="KW-0624">Polysaccharide degradation</keyword>
<sequence length="165" mass="17433">MARRCCGCSVRCCCCLLVLTLLALAVTAAVVFARYKDGGNIFPIPGLPDPKFAKSQADYVLGDNPMKLSYLVGFGDSYPQRVHHRGASIPAGVDTGCDGQEWLKSPEPNPNVATGALVGGPFKNDSFVDDRENVQQNEPTTYNSALVVGLLSGLLSTAPVAKSLS</sequence>
<evidence type="ECO:0000256" key="6">
    <source>
        <dbReference type="ARBA" id="ARBA00023295"/>
    </source>
</evidence>
<feature type="domain" description="Glycoside hydrolase family 9" evidence="10">
    <location>
        <begin position="24"/>
        <end position="151"/>
    </location>
</feature>
<dbReference type="InterPro" id="IPR012341">
    <property type="entry name" value="6hp_glycosidase-like_sf"/>
</dbReference>
<reference evidence="11" key="1">
    <citation type="submission" date="2015-12" db="EMBL/GenBank/DDBJ databases">
        <title>Update maize B73 reference genome by single molecule sequencing technologies.</title>
        <authorList>
            <consortium name="Maize Genome Sequencing Project"/>
            <person name="Ware D."/>
        </authorList>
    </citation>
    <scope>NUCLEOTIDE SEQUENCE</scope>
    <source>
        <tissue evidence="11">Seedling</tissue>
    </source>
</reference>
<evidence type="ECO:0000256" key="1">
    <source>
        <dbReference type="ARBA" id="ARBA00000966"/>
    </source>
</evidence>
<evidence type="ECO:0000256" key="8">
    <source>
        <dbReference type="PROSITE-ProRule" id="PRU10059"/>
    </source>
</evidence>
<keyword evidence="3 8" id="KW-0378">Hydrolase</keyword>
<evidence type="ECO:0000256" key="3">
    <source>
        <dbReference type="ARBA" id="ARBA00022801"/>
    </source>
</evidence>
<dbReference type="PANTHER" id="PTHR22298">
    <property type="entry name" value="ENDO-1,4-BETA-GLUCANASE"/>
    <property type="match status" value="1"/>
</dbReference>
<keyword evidence="9" id="KW-0732">Signal</keyword>
<keyword evidence="5 8" id="KW-0119">Carbohydrate metabolism</keyword>
<evidence type="ECO:0000313" key="11">
    <source>
        <dbReference type="EMBL" id="AQK67169.1"/>
    </source>
</evidence>
<evidence type="ECO:0000256" key="4">
    <source>
        <dbReference type="ARBA" id="ARBA00023001"/>
    </source>
</evidence>
<protein>
    <recommendedName>
        <fullName evidence="9">Endoglucanase</fullName>
        <ecNumber evidence="9">3.2.1.4</ecNumber>
    </recommendedName>
</protein>
<evidence type="ECO:0000256" key="2">
    <source>
        <dbReference type="ARBA" id="ARBA00007072"/>
    </source>
</evidence>
<name>A0A1D6GWB3_MAIZE</name>
<keyword evidence="4 9" id="KW-0136">Cellulose degradation</keyword>
<dbReference type="PROSITE" id="PS00592">
    <property type="entry name" value="GH9_2"/>
    <property type="match status" value="1"/>
</dbReference>
<dbReference type="InterPro" id="IPR001701">
    <property type="entry name" value="Glyco_hydro_9"/>
</dbReference>